<proteinExistence type="predicted"/>
<reference evidence="1" key="1">
    <citation type="submission" date="2022-03" db="EMBL/GenBank/DDBJ databases">
        <authorList>
            <person name="Brunel B."/>
        </authorList>
    </citation>
    <scope>NUCLEOTIDE SEQUENCE</scope>
    <source>
        <strain evidence="1">STM4922sample</strain>
    </source>
</reference>
<evidence type="ECO:0000313" key="2">
    <source>
        <dbReference type="Proteomes" id="UP001152604"/>
    </source>
</evidence>
<gene>
    <name evidence="1" type="ORF">MES4922_20306</name>
</gene>
<dbReference type="EMBL" id="CAKXZS010000012">
    <property type="protein sequence ID" value="CAH2398838.1"/>
    <property type="molecule type" value="Genomic_DNA"/>
</dbReference>
<keyword evidence="2" id="KW-1185">Reference proteome</keyword>
<dbReference type="Proteomes" id="UP001152604">
    <property type="component" value="Unassembled WGS sequence"/>
</dbReference>
<organism evidence="1 2">
    <name type="scientific">Mesorhizobium ventifaucium</name>
    <dbReference type="NCBI Taxonomy" id="666020"/>
    <lineage>
        <taxon>Bacteria</taxon>
        <taxon>Pseudomonadati</taxon>
        <taxon>Pseudomonadota</taxon>
        <taxon>Alphaproteobacteria</taxon>
        <taxon>Hyphomicrobiales</taxon>
        <taxon>Phyllobacteriaceae</taxon>
        <taxon>Mesorhizobium</taxon>
    </lineage>
</organism>
<protein>
    <submittedName>
        <fullName evidence="1">Uncharacterized protein</fullName>
    </submittedName>
</protein>
<evidence type="ECO:0000313" key="1">
    <source>
        <dbReference type="EMBL" id="CAH2398838.1"/>
    </source>
</evidence>
<accession>A0ABM9DRY6</accession>
<sequence length="68" mass="7839">MTGFVVSADAVWADRPVLRWPKDGAGHRRGRQRLHLARHLRARMNSACDPSDIFKRQTSLRGRRLYPA</sequence>
<name>A0ABM9DRY6_9HYPH</name>
<comment type="caution">
    <text evidence="1">The sequence shown here is derived from an EMBL/GenBank/DDBJ whole genome shotgun (WGS) entry which is preliminary data.</text>
</comment>